<dbReference type="Proteomes" id="UP001358586">
    <property type="component" value="Chromosome 8"/>
</dbReference>
<protein>
    <submittedName>
        <fullName evidence="1">Uncharacterized protein</fullName>
    </submittedName>
</protein>
<organism evidence="1 2">
    <name type="scientific">Gossypium arboreum</name>
    <name type="common">Tree cotton</name>
    <name type="synonym">Gossypium nanking</name>
    <dbReference type="NCBI Taxonomy" id="29729"/>
    <lineage>
        <taxon>Eukaryota</taxon>
        <taxon>Viridiplantae</taxon>
        <taxon>Streptophyta</taxon>
        <taxon>Embryophyta</taxon>
        <taxon>Tracheophyta</taxon>
        <taxon>Spermatophyta</taxon>
        <taxon>Magnoliopsida</taxon>
        <taxon>eudicotyledons</taxon>
        <taxon>Gunneridae</taxon>
        <taxon>Pentapetalae</taxon>
        <taxon>rosids</taxon>
        <taxon>malvids</taxon>
        <taxon>Malvales</taxon>
        <taxon>Malvaceae</taxon>
        <taxon>Malvoideae</taxon>
        <taxon>Gossypium</taxon>
    </lineage>
</organism>
<evidence type="ECO:0000313" key="1">
    <source>
        <dbReference type="EMBL" id="KAK5811480.1"/>
    </source>
</evidence>
<proteinExistence type="predicted"/>
<reference evidence="1 2" key="1">
    <citation type="submission" date="2023-03" db="EMBL/GenBank/DDBJ databases">
        <title>WGS of Gossypium arboreum.</title>
        <authorList>
            <person name="Yu D."/>
        </authorList>
    </citation>
    <scope>NUCLEOTIDE SEQUENCE [LARGE SCALE GENOMIC DNA]</scope>
    <source>
        <tissue evidence="1">Leaf</tissue>
    </source>
</reference>
<dbReference type="EMBL" id="JARKNE010000008">
    <property type="protein sequence ID" value="KAK5811480.1"/>
    <property type="molecule type" value="Genomic_DNA"/>
</dbReference>
<accession>A0ABR0NZY5</accession>
<sequence length="79" mass="9333">MLDVSTWEVPSLNFKLVLDVGLHRKPRGHPHVTQIRNVMDMRERVDPECCGMWRIIGHNQSNFPHRNYYLRQSSRSTGM</sequence>
<keyword evidence="2" id="KW-1185">Reference proteome</keyword>
<comment type="caution">
    <text evidence="1">The sequence shown here is derived from an EMBL/GenBank/DDBJ whole genome shotgun (WGS) entry which is preliminary data.</text>
</comment>
<name>A0ABR0NZY5_GOSAR</name>
<gene>
    <name evidence="1" type="ORF">PVK06_026816</name>
</gene>
<evidence type="ECO:0000313" key="2">
    <source>
        <dbReference type="Proteomes" id="UP001358586"/>
    </source>
</evidence>